<accession>A0A127V7X6</accession>
<evidence type="ECO:0000313" key="2">
    <source>
        <dbReference type="Proteomes" id="UP000071561"/>
    </source>
</evidence>
<dbReference type="AlphaFoldDB" id="A0A127V7X6"/>
<gene>
    <name evidence="1" type="ORF">AY601_0457</name>
</gene>
<dbReference type="OrthoDB" id="763804at2"/>
<dbReference type="Proteomes" id="UP000071561">
    <property type="component" value="Chromosome"/>
</dbReference>
<organism evidence="1 2">
    <name type="scientific">Pedobacter cryoconitis</name>
    <dbReference type="NCBI Taxonomy" id="188932"/>
    <lineage>
        <taxon>Bacteria</taxon>
        <taxon>Pseudomonadati</taxon>
        <taxon>Bacteroidota</taxon>
        <taxon>Sphingobacteriia</taxon>
        <taxon>Sphingobacteriales</taxon>
        <taxon>Sphingobacteriaceae</taxon>
        <taxon>Pedobacter</taxon>
    </lineage>
</organism>
<proteinExistence type="predicted"/>
<dbReference type="KEGG" id="pcm:AY601_0457"/>
<sequence>METAINLTLPEDFDILCSIYQIKPEVLIQQFINQVSFPSYFSNPTGSDCWATLCFLNFIDVESPKFQVNEDLGIHYLTLFKKAIRYNLVTSPEDKVKAVNSGRKVIRQWLKAVLAERTKYITDSL</sequence>
<keyword evidence="2" id="KW-1185">Reference proteome</keyword>
<name>A0A127V7X6_9SPHI</name>
<evidence type="ECO:0000313" key="1">
    <source>
        <dbReference type="EMBL" id="AMP97413.1"/>
    </source>
</evidence>
<protein>
    <submittedName>
        <fullName evidence="1">Uncharacterized protein</fullName>
    </submittedName>
</protein>
<dbReference type="EMBL" id="CP014504">
    <property type="protein sequence ID" value="AMP97413.1"/>
    <property type="molecule type" value="Genomic_DNA"/>
</dbReference>
<reference evidence="1 2" key="1">
    <citation type="submission" date="2016-03" db="EMBL/GenBank/DDBJ databases">
        <title>Complete genome sequence of Pedobacter cryoconitis PAMC 27485.</title>
        <authorList>
            <person name="Lee J."/>
            <person name="Kim O.-S."/>
        </authorList>
    </citation>
    <scope>NUCLEOTIDE SEQUENCE [LARGE SCALE GENOMIC DNA]</scope>
    <source>
        <strain evidence="1 2">PAMC 27485</strain>
    </source>
</reference>
<dbReference type="RefSeq" id="WP_068395821.1">
    <property type="nucleotide sequence ID" value="NZ_CP014504.1"/>
</dbReference>
<dbReference type="PATRIC" id="fig|188932.3.peg.465"/>